<sequence>MASKCVLDICDEHLIHIASHLSQNDCRKLIASLRYESYEMPTNLTEDETKIPKDIPCIKLLFDYSNGTEPWQGENKTHEQISRRLRQIGKSDLADWLGKAVFHQFAKDINDTLLQNPFAEYRTQSALNTKLLNDKETFVEAEWDNIDIMLWMVLAGLLVSLAFSCCRILYLSCARIKRRSTNEETIPLLK</sequence>
<dbReference type="GeneID" id="135193874"/>
<gene>
    <name evidence="3" type="primary">LOC135193874</name>
</gene>
<accession>A0ABM4ASD7</accession>
<protein>
    <submittedName>
        <fullName evidence="3">Uncharacterized protein LOC135193874</fullName>
    </submittedName>
</protein>
<evidence type="ECO:0000313" key="3">
    <source>
        <dbReference type="RefSeq" id="XP_064074201.1"/>
    </source>
</evidence>
<keyword evidence="2" id="KW-1185">Reference proteome</keyword>
<dbReference type="Proteomes" id="UP001652626">
    <property type="component" value="Chromosome 20"/>
</dbReference>
<feature type="transmembrane region" description="Helical" evidence="1">
    <location>
        <begin position="148"/>
        <end position="170"/>
    </location>
</feature>
<evidence type="ECO:0000313" key="2">
    <source>
        <dbReference type="Proteomes" id="UP001652626"/>
    </source>
</evidence>
<keyword evidence="1" id="KW-1133">Transmembrane helix</keyword>
<name>A0ABM4ASD7_VANTA</name>
<keyword evidence="1" id="KW-0472">Membrane</keyword>
<dbReference type="RefSeq" id="XP_064074201.1">
    <property type="nucleotide sequence ID" value="XM_064218131.1"/>
</dbReference>
<organism evidence="2 3">
    <name type="scientific">Vanessa tameamea</name>
    <name type="common">Kamehameha butterfly</name>
    <dbReference type="NCBI Taxonomy" id="334116"/>
    <lineage>
        <taxon>Eukaryota</taxon>
        <taxon>Metazoa</taxon>
        <taxon>Ecdysozoa</taxon>
        <taxon>Arthropoda</taxon>
        <taxon>Hexapoda</taxon>
        <taxon>Insecta</taxon>
        <taxon>Pterygota</taxon>
        <taxon>Neoptera</taxon>
        <taxon>Endopterygota</taxon>
        <taxon>Lepidoptera</taxon>
        <taxon>Glossata</taxon>
        <taxon>Ditrysia</taxon>
        <taxon>Papilionoidea</taxon>
        <taxon>Nymphalidae</taxon>
        <taxon>Nymphalinae</taxon>
        <taxon>Vanessa</taxon>
    </lineage>
</organism>
<proteinExistence type="predicted"/>
<reference evidence="3" key="1">
    <citation type="submission" date="2025-08" db="UniProtKB">
        <authorList>
            <consortium name="RefSeq"/>
        </authorList>
    </citation>
    <scope>IDENTIFICATION</scope>
    <source>
        <tissue evidence="3">Whole body</tissue>
    </source>
</reference>
<evidence type="ECO:0000256" key="1">
    <source>
        <dbReference type="SAM" id="Phobius"/>
    </source>
</evidence>
<keyword evidence="1" id="KW-0812">Transmembrane</keyword>